<organism evidence="2 3">
    <name type="scientific">Mycolicibacterium austroafricanum</name>
    <name type="common">Mycobacterium austroafricanum</name>
    <dbReference type="NCBI Taxonomy" id="39687"/>
    <lineage>
        <taxon>Bacteria</taxon>
        <taxon>Bacillati</taxon>
        <taxon>Actinomycetota</taxon>
        <taxon>Actinomycetes</taxon>
        <taxon>Mycobacteriales</taxon>
        <taxon>Mycobacteriaceae</taxon>
        <taxon>Mycolicibacterium</taxon>
    </lineage>
</organism>
<proteinExistence type="predicted"/>
<accession>A0ABT8HKT2</accession>
<comment type="caution">
    <text evidence="2">The sequence shown here is derived from an EMBL/GenBank/DDBJ whole genome shotgun (WGS) entry which is preliminary data.</text>
</comment>
<dbReference type="RefSeq" id="WP_301161766.1">
    <property type="nucleotide sequence ID" value="NZ_JAUHTC010000091.1"/>
</dbReference>
<evidence type="ECO:0000313" key="3">
    <source>
        <dbReference type="Proteomes" id="UP001172687"/>
    </source>
</evidence>
<sequence length="68" mass="7707">MAHLRVEVDHQELFDGEVEDWNPTPNMPELDHGGGFANLPSDVREALILAMAKTLEKLTGYRVKVYLK</sequence>
<feature type="region of interest" description="Disordered" evidence="1">
    <location>
        <begin position="15"/>
        <end position="35"/>
    </location>
</feature>
<evidence type="ECO:0000313" key="2">
    <source>
        <dbReference type="EMBL" id="MDN4521370.1"/>
    </source>
</evidence>
<reference evidence="2" key="1">
    <citation type="submission" date="2023-07" db="EMBL/GenBank/DDBJ databases">
        <title>Degradation of tert-butanol by M. austroafricanum TBA100.</title>
        <authorList>
            <person name="Helbich S."/>
            <person name="Vainshtein Y."/>
        </authorList>
    </citation>
    <scope>NUCLEOTIDE SEQUENCE</scope>
    <source>
        <strain evidence="2">TBA100</strain>
    </source>
</reference>
<evidence type="ECO:0008006" key="4">
    <source>
        <dbReference type="Google" id="ProtNLM"/>
    </source>
</evidence>
<keyword evidence="3" id="KW-1185">Reference proteome</keyword>
<name>A0ABT8HKT2_MYCAO</name>
<evidence type="ECO:0000256" key="1">
    <source>
        <dbReference type="SAM" id="MobiDB-lite"/>
    </source>
</evidence>
<dbReference type="Proteomes" id="UP001172687">
    <property type="component" value="Unassembled WGS sequence"/>
</dbReference>
<protein>
    <recommendedName>
        <fullName evidence="4">Thioesterase</fullName>
    </recommendedName>
</protein>
<gene>
    <name evidence="2" type="ORF">QYF68_26630</name>
</gene>
<dbReference type="EMBL" id="JAUHTC010000091">
    <property type="protein sequence ID" value="MDN4521370.1"/>
    <property type="molecule type" value="Genomic_DNA"/>
</dbReference>